<reference evidence="1" key="2">
    <citation type="submission" date="2020-10" db="EMBL/GenBank/DDBJ databases">
        <authorList>
            <person name="Cooper E.A."/>
            <person name="Brenton Z.W."/>
            <person name="Flinn B.S."/>
            <person name="Jenkins J."/>
            <person name="Shu S."/>
            <person name="Flowers D."/>
            <person name="Luo F."/>
            <person name="Wang Y."/>
            <person name="Xia P."/>
            <person name="Barry K."/>
            <person name="Daum C."/>
            <person name="Lipzen A."/>
            <person name="Yoshinaga Y."/>
            <person name="Schmutz J."/>
            <person name="Saski C."/>
            <person name="Vermerris W."/>
            <person name="Kresovich S."/>
        </authorList>
    </citation>
    <scope>NUCLEOTIDE SEQUENCE</scope>
</reference>
<sequence>MELYPGYLQDHFNIHKLRGIKKNRDDPIYAT</sequence>
<reference evidence="1" key="1">
    <citation type="journal article" date="2019" name="BMC Genomics">
        <title>A new reference genome for Sorghum bicolor reveals high levels of sequence similarity between sweet and grain genotypes: implications for the genetics of sugar metabolism.</title>
        <authorList>
            <person name="Cooper E.A."/>
            <person name="Brenton Z.W."/>
            <person name="Flinn B.S."/>
            <person name="Jenkins J."/>
            <person name="Shu S."/>
            <person name="Flowers D."/>
            <person name="Luo F."/>
            <person name="Wang Y."/>
            <person name="Xia P."/>
            <person name="Barry K."/>
            <person name="Daum C."/>
            <person name="Lipzen A."/>
            <person name="Yoshinaga Y."/>
            <person name="Schmutz J."/>
            <person name="Saski C."/>
            <person name="Vermerris W."/>
            <person name="Kresovich S."/>
        </authorList>
    </citation>
    <scope>NUCLEOTIDE SEQUENCE</scope>
</reference>
<evidence type="ECO:0000313" key="2">
    <source>
        <dbReference type="Proteomes" id="UP000807115"/>
    </source>
</evidence>
<gene>
    <name evidence="1" type="ORF">BDA96_07G064200</name>
</gene>
<dbReference type="Proteomes" id="UP000807115">
    <property type="component" value="Chromosome 7"/>
</dbReference>
<dbReference type="EMBL" id="CM027686">
    <property type="protein sequence ID" value="KAG0522746.1"/>
    <property type="molecule type" value="Genomic_DNA"/>
</dbReference>
<evidence type="ECO:0000313" key="1">
    <source>
        <dbReference type="EMBL" id="KAG0522746.1"/>
    </source>
</evidence>
<organism evidence="1 2">
    <name type="scientific">Sorghum bicolor</name>
    <name type="common">Sorghum</name>
    <name type="synonym">Sorghum vulgare</name>
    <dbReference type="NCBI Taxonomy" id="4558"/>
    <lineage>
        <taxon>Eukaryota</taxon>
        <taxon>Viridiplantae</taxon>
        <taxon>Streptophyta</taxon>
        <taxon>Embryophyta</taxon>
        <taxon>Tracheophyta</taxon>
        <taxon>Spermatophyta</taxon>
        <taxon>Magnoliopsida</taxon>
        <taxon>Liliopsida</taxon>
        <taxon>Poales</taxon>
        <taxon>Poaceae</taxon>
        <taxon>PACMAD clade</taxon>
        <taxon>Panicoideae</taxon>
        <taxon>Andropogonodae</taxon>
        <taxon>Andropogoneae</taxon>
        <taxon>Sorghinae</taxon>
        <taxon>Sorghum</taxon>
    </lineage>
</organism>
<protein>
    <submittedName>
        <fullName evidence="1">Uncharacterized protein</fullName>
    </submittedName>
</protein>
<comment type="caution">
    <text evidence="1">The sequence shown here is derived from an EMBL/GenBank/DDBJ whole genome shotgun (WGS) entry which is preliminary data.</text>
</comment>
<dbReference type="AlphaFoldDB" id="A0A921U9L4"/>
<proteinExistence type="predicted"/>
<name>A0A921U9L4_SORBI</name>
<accession>A0A921U9L4</accession>